<protein>
    <recommendedName>
        <fullName evidence="2">FtsX extracellular domain-containing protein</fullName>
    </recommendedName>
</protein>
<name>A0A919N1J5_9ACTN</name>
<evidence type="ECO:0000313" key="3">
    <source>
        <dbReference type="EMBL" id="GIE97087.1"/>
    </source>
</evidence>
<dbReference type="InterPro" id="IPR040690">
    <property type="entry name" value="FtsX_ECD"/>
</dbReference>
<accession>A0A919N1J5</accession>
<evidence type="ECO:0000256" key="1">
    <source>
        <dbReference type="SAM" id="Phobius"/>
    </source>
</evidence>
<feature type="domain" description="FtsX extracellular" evidence="2">
    <location>
        <begin position="97"/>
        <end position="187"/>
    </location>
</feature>
<keyword evidence="4" id="KW-1185">Reference proteome</keyword>
<organism evidence="3 4">
    <name type="scientific">Paractinoplanes rishiriensis</name>
    <dbReference type="NCBI Taxonomy" id="1050105"/>
    <lineage>
        <taxon>Bacteria</taxon>
        <taxon>Bacillati</taxon>
        <taxon>Actinomycetota</taxon>
        <taxon>Actinomycetes</taxon>
        <taxon>Micromonosporales</taxon>
        <taxon>Micromonosporaceae</taxon>
        <taxon>Paractinoplanes</taxon>
    </lineage>
</organism>
<evidence type="ECO:0000313" key="4">
    <source>
        <dbReference type="Proteomes" id="UP000636960"/>
    </source>
</evidence>
<gene>
    <name evidence="3" type="ORF">Ari01nite_45520</name>
</gene>
<feature type="transmembrane region" description="Helical" evidence="1">
    <location>
        <begin position="42"/>
        <end position="61"/>
    </location>
</feature>
<sequence>MERDLRQQFDDAVGDDPGFAPGELALAAISEGGRMRRRRQRLTVAGVAAGVVLVMSVGAGLNQAIGTDRPVTVEAAMMPMAAASCTEHPVERDATDVLVFLQRGLAGPERAAVEAALSGDPRVAAVLFESRAQAYERFKVRWQDEPDLVAAVGADAFPESFRLRLVAASEYTAFRAQYATMAGVQEIIGRRCSTDAPVGGVL</sequence>
<dbReference type="Gene3D" id="3.30.70.3040">
    <property type="match status" value="1"/>
</dbReference>
<dbReference type="EMBL" id="BOMV01000054">
    <property type="protein sequence ID" value="GIE97087.1"/>
    <property type="molecule type" value="Genomic_DNA"/>
</dbReference>
<dbReference type="RefSeq" id="WP_203783651.1">
    <property type="nucleotide sequence ID" value="NZ_BOMV01000054.1"/>
</dbReference>
<keyword evidence="1" id="KW-0472">Membrane</keyword>
<dbReference type="Proteomes" id="UP000636960">
    <property type="component" value="Unassembled WGS sequence"/>
</dbReference>
<comment type="caution">
    <text evidence="3">The sequence shown here is derived from an EMBL/GenBank/DDBJ whole genome shotgun (WGS) entry which is preliminary data.</text>
</comment>
<reference evidence="3" key="1">
    <citation type="submission" date="2021-01" db="EMBL/GenBank/DDBJ databases">
        <title>Whole genome shotgun sequence of Actinoplanes rishiriensis NBRC 108556.</title>
        <authorList>
            <person name="Komaki H."/>
            <person name="Tamura T."/>
        </authorList>
    </citation>
    <scope>NUCLEOTIDE SEQUENCE</scope>
    <source>
        <strain evidence="3">NBRC 108556</strain>
    </source>
</reference>
<proteinExistence type="predicted"/>
<keyword evidence="1" id="KW-0812">Transmembrane</keyword>
<dbReference type="AlphaFoldDB" id="A0A919N1J5"/>
<evidence type="ECO:0000259" key="2">
    <source>
        <dbReference type="Pfam" id="PF18075"/>
    </source>
</evidence>
<keyword evidence="1" id="KW-1133">Transmembrane helix</keyword>
<dbReference type="Pfam" id="PF18075">
    <property type="entry name" value="FtsX_ECD"/>
    <property type="match status" value="1"/>
</dbReference>